<evidence type="ECO:0000259" key="4">
    <source>
        <dbReference type="Pfam" id="PF25038"/>
    </source>
</evidence>
<dbReference type="GO" id="GO:0006113">
    <property type="term" value="P:fermentation"/>
    <property type="evidence" value="ECO:0007669"/>
    <property type="project" value="InterPro"/>
</dbReference>
<feature type="compositionally biased region" description="Basic and acidic residues" evidence="1">
    <location>
        <begin position="200"/>
        <end position="211"/>
    </location>
</feature>
<dbReference type="PANTHER" id="PTHR32085:SF3">
    <property type="entry name" value="PROTEIN CSF1"/>
    <property type="match status" value="1"/>
</dbReference>
<dbReference type="GO" id="GO:0016020">
    <property type="term" value="C:membrane"/>
    <property type="evidence" value="ECO:0007669"/>
    <property type="project" value="InterPro"/>
</dbReference>
<protein>
    <submittedName>
        <fullName evidence="5">Csf1 protein</fullName>
    </submittedName>
</protein>
<feature type="compositionally biased region" description="Low complexity" evidence="1">
    <location>
        <begin position="1148"/>
        <end position="1164"/>
    </location>
</feature>
<feature type="transmembrane region" description="Helical" evidence="2">
    <location>
        <begin position="45"/>
        <end position="63"/>
    </location>
</feature>
<feature type="compositionally biased region" description="Basic and acidic residues" evidence="1">
    <location>
        <begin position="170"/>
        <end position="180"/>
    </location>
</feature>
<keyword evidence="2" id="KW-1133">Transmembrane helix</keyword>
<proteinExistence type="predicted"/>
<evidence type="ECO:0000256" key="2">
    <source>
        <dbReference type="SAM" id="Phobius"/>
    </source>
</evidence>
<feature type="transmembrane region" description="Helical" evidence="2">
    <location>
        <begin position="84"/>
        <end position="105"/>
    </location>
</feature>
<dbReference type="Pfam" id="PF21678">
    <property type="entry name" value="Csf1_N"/>
    <property type="match status" value="1"/>
</dbReference>
<accession>H8X8B8</accession>
<feature type="region of interest" description="Disordered" evidence="1">
    <location>
        <begin position="1142"/>
        <end position="1166"/>
    </location>
</feature>
<evidence type="ECO:0000313" key="6">
    <source>
        <dbReference type="Proteomes" id="UP000005018"/>
    </source>
</evidence>
<dbReference type="InterPro" id="IPR056779">
    <property type="entry name" value="Csf1_C"/>
</dbReference>
<dbReference type="PANTHER" id="PTHR32085">
    <property type="entry name" value="PROTEIN CSF1"/>
    <property type="match status" value="1"/>
</dbReference>
<keyword evidence="2" id="KW-0472">Membrane</keyword>
<dbReference type="Pfam" id="PF25038">
    <property type="entry name" value="Csf1_C"/>
    <property type="match status" value="1"/>
</dbReference>
<evidence type="ECO:0000313" key="5">
    <source>
        <dbReference type="EMBL" id="CCG24217.1"/>
    </source>
</evidence>
<dbReference type="OrthoDB" id="10051416at2759"/>
<name>H8X8B8_CANO9</name>
<gene>
    <name evidence="5" type="ORF">CORT_0E06350</name>
</gene>
<feature type="transmembrane region" description="Helical" evidence="2">
    <location>
        <begin position="20"/>
        <end position="39"/>
    </location>
</feature>
<reference evidence="5 6" key="1">
    <citation type="journal article" date="2012" name="PLoS ONE">
        <title>Sequence and analysis of the genome of the pathogenic yeast Candida orthopsilosis.</title>
        <authorList>
            <person name="Riccombeni A."/>
            <person name="Vidanes G."/>
            <person name="Proux-Wera E."/>
            <person name="Wolfe K.H."/>
            <person name="Butler G."/>
        </authorList>
    </citation>
    <scope>NUCLEOTIDE SEQUENCE [LARGE SCALE GENOMIC DNA]</scope>
    <source>
        <strain evidence="5 6">Co 90-125</strain>
    </source>
</reference>
<dbReference type="Proteomes" id="UP000005018">
    <property type="component" value="Chromosome 5"/>
</dbReference>
<dbReference type="GeneID" id="14540712"/>
<dbReference type="InterPro" id="IPR029636">
    <property type="entry name" value="Csf1"/>
</dbReference>
<dbReference type="HOGENOM" id="CLU_000126_1_0_1"/>
<sequence>MAFEPQFMAVISNANFSVSFWIYFVDWILSLVLGLAFIFYFHKLLGFLVTLVCKLILWNVYRIRVHIDAFKLSPLGGRLFMKNLTIVTADTTISILNVTFTWRYWIVSLTKLSGFYWDTDSETGGVSQRQNDKSPCRFIVDVEGIEIFTYNKTAAYDNIMDILNGKKLDEKSGQRKDQEGKTANGDNEQEKESSTSSAEYDVHGHSDEKDSNQVQNEPSEDSNIHSKQTVPLLLQILPIDFRIKKGAFVVGNVTTPSVLVASFKYGRGLLDITKAPNPVDHYRLLHDFRFDEFQIWIRPNIGFDKYRYGKEDHEKIHSDSGRMDNLRNIKSYKLWYKFLVGSKWIGRKVQEKVLRKHKPNDDSPDDQLDWKGLRRYIGDSEDPVITTLLTSDEQYAKYSLILDSTSTRFVYFYDSPGIQPSSTSCIEREAPESGLEIEISFGTIHYGPWADRQRIPLQNMLFPSLARDSVPTSDFLKAGLKRDYEGFKVTVIVRDELVLRIPTREASKDKEFLKQNPNHQAFQKTARPFGWLELKVAEGSNVGSFTSFISNQEKGFPNKLKVNLSSPEIRSSVNHDVLYSADSHEINADIALPSQWNGKCNWSFDQVSLNPRLFLLREHLFLLSDLFTDFASGEPQPYENFRPFLYKINWKLINYELYLNVNDSNIINNPLDFNSNKYLSFQGEELNINLSIPLNGASTKKTTISYFLDTSHFDLILDTPPWHTVNTFLKGSNVVGKSGQFSVQGDYTFYSAVEVNTSNCIEINCFGEDICLKFFGFVIRYLFTVKDNYFGEHVHFKTFEEYNYGSVSSESSKDVQSQTESTVDDKDLWKMFKTENDVDVLFKFQVRNGLMLLPRNLYSCSSHIGLHFDTLDVDMRFCNYYMDMQVDFSPISGVLNSADVEPSDLMDVACYVDKYLQNNVDMQVDGFTVHSHRMFSAPPEEVTFWCKWDFCFGDWVIDSSPYFLQYMISGLSNFSVGFKDQANALEELFPPAFDAANFSIRFSKFILRLRPDAFSFVEVILDDILLSVNDVPNMRYSSKLVVSIPGISSKIVEVDDRKSEKIMAALNTSIVFTNICQKVDMIGLRDTREFHVRDGDAPFHRAPFLLFENFRDSFYRRNKGCLLTTMSLPKVHVPLTEATSDRWMPKGSSSSTSSDTSSLTSSKSSDLEFPTVNYCDGDFCPSYSVDPDTEYDNLILEIGDVKSFLSPASLPIIYKVAQTLEDFDLESVMDQVGSTTIKGLQSLMSSSKEIKNLRLVNHNLVLYLGQYHLENVDNLEAFYHDKDRIVLRTSNISLALSSKTQLTTKSGQIDLEESITIAYHMSFLSLSCQQKNKHQLAFVINIQDIEGWLNKIKESAEGSTRYDYLDGDFDVNQAQWLAGFLKQFSKSLEQEMTMFENLQSKRETHANLVHALTVASSEYAIDHDPDVLTRPAYFLRLKSEHIRFFDGWKVTARLQHILRTLPKSWIDDTSAKFKARAYKLPDNAFEQVLDIFSGWRAWEANQQQRLYMFKTIFGKEISGVTKKSTKFDFIGISTTLKSSDSKDTTFINLEELDLSYKSTFSDSKGELSDIAEMVVKLNNYESKVTKEIFEYVRKVHLCDVNQDLESVVKDEATNESHAQVSDTPPVEATTLPNRKKSLNIIVDVKAFEQTVSLFNTSVGIRLESFLSHIDSNNVSKGQVYAIGANEVELRSAVDSRNVLIQDFSGMHVLFAQSDSALHVDVEVDTSSTFFFDKNDNFVSTLRTVLERDYPYVTNLMKSIPQGSNVKSTQPKLSKSLSASMKMNEVIWNFGVLHPLVFSGAILNTSLSASMVDDVLTSKLKVEKIKSNLGMALNSILELHSADLMASISFYKSEKVSTLTSNVYLGYFKALLPDLNRAMIFATKDKFLLEEKVNAISEVLKKVAPIDKSTPNKFKEIPCLFKLRFKNDYFEVASIVHRASVSLGLEGSTLNLSNVSTTELPEGKFTNYRVQLYGDISLPAIRLSLMEKGIPIGLSNILAFGVSVRLFNDIDTPGKRQNLQVESQYFRVCLSEPVVVSAITLIDEVMKHFSGSKESQQVLQDAFQTPEAQRNTFESWVYTKFSSFQFLFYDFCVGWLFNDESKENPGIIVGAEKFFAATEENLGKFTLMGSYFSIANGNQSSNFYSTESEQVRLNRGFLPMLQLIFMIEKQSKTSKHLRITLRGDEVDVKFLSTSVGSTIQKSTTQALRIQKYLEQKAAARPLEEEKTNTEKTTKQPTVNTSFQSIEFSSTFAGSNVSIYRLEDDEQENTPSLYLHAPAFNTAFRFKKMTDSKSQIMGELVISQSENVLFPKCVPVFLDLAASTKDLMRSPKPEKGKPEDNSNNTNFIESLLQEMDIHFGLRIEKQFLTLSCEPTAKVAAVVGLEGIHVQLNTDEGTNPSFTASLLLDWVSASLQHIYSREISASMKVEKILLSSNFEIGAKNQNVTSGCMTEVDGFINVKQYQDVDLFKDIWFPRELFEIYATEDGTETGHEKQDQVSELAQDKSISSKFKEVSTTYAFPWIVLFVANAINLQVDFGQSLGVSNLTIENFWAVSKKSLDWSQDLKAGINAIKLSSKGRLGGFLTVSDINLHTAISWKLKDGDTLDVPLILLSGGVNKLAAKVSFDYNVVAIANVECFSMDIYNRKGTVSMAKDHLFVTTKFNVAELYMTSLTASNFVDISNTISRMIQDNRRSYKETLRDSSRGDSVDKKTSSRSYSNEAILKTIKKLQTKIHVSAGKILVHIYPSSIDNSKVLVINLDESRIKFQQNEYGRGMANEMDVKFNDLKVSLSTVPSVDEVFVEKCSVDEFVEMAHKAKGGSIFVFPSFRISMRTFQKDGTNVIEYYYQSTFSGTVDIRWNLGSVNFIREMYSIHANALASRMEYRHRMRTLDDIENSKSILKQQLNAEDPTKDIDDAIQERLEKAETMSKFRYVALAPPIIEAPQLKELGNATPPLEWFGLHRDKFPNFTHELVIVNLQKLVHEIELRYSKTLGKA</sequence>
<dbReference type="RefSeq" id="XP_003870347.1">
    <property type="nucleotide sequence ID" value="XM_003870298.1"/>
</dbReference>
<keyword evidence="2" id="KW-0812">Transmembrane</keyword>
<evidence type="ECO:0000256" key="1">
    <source>
        <dbReference type="SAM" id="MobiDB-lite"/>
    </source>
</evidence>
<dbReference type="EMBL" id="HE681723">
    <property type="protein sequence ID" value="CCG24217.1"/>
    <property type="molecule type" value="Genomic_DNA"/>
</dbReference>
<organism evidence="5 6">
    <name type="scientific">Candida orthopsilosis (strain 90-125)</name>
    <name type="common">Yeast</name>
    <dbReference type="NCBI Taxonomy" id="1136231"/>
    <lineage>
        <taxon>Eukaryota</taxon>
        <taxon>Fungi</taxon>
        <taxon>Dikarya</taxon>
        <taxon>Ascomycota</taxon>
        <taxon>Saccharomycotina</taxon>
        <taxon>Pichiomycetes</taxon>
        <taxon>Debaryomycetaceae</taxon>
        <taxon>Candida/Lodderomyces clade</taxon>
        <taxon>Candida</taxon>
    </lineage>
</organism>
<feature type="region of interest" description="Disordered" evidence="1">
    <location>
        <begin position="170"/>
        <end position="225"/>
    </location>
</feature>
<dbReference type="KEGG" id="cot:CORT_0E06350"/>
<evidence type="ECO:0000259" key="3">
    <source>
        <dbReference type="Pfam" id="PF21678"/>
    </source>
</evidence>
<feature type="domain" description="Csf1 N-terminal" evidence="3">
    <location>
        <begin position="36"/>
        <end position="1518"/>
    </location>
</feature>
<dbReference type="InterPro" id="IPR048636">
    <property type="entry name" value="Csf1_N"/>
</dbReference>
<dbReference type="eggNOG" id="KOG3596">
    <property type="taxonomic scope" value="Eukaryota"/>
</dbReference>
<keyword evidence="6" id="KW-1185">Reference proteome</keyword>
<feature type="domain" description="Csf1 C-terminal region" evidence="4">
    <location>
        <begin position="1923"/>
        <end position="2993"/>
    </location>
</feature>